<evidence type="ECO:0000313" key="1">
    <source>
        <dbReference type="EMBL" id="KAI7998873.1"/>
    </source>
</evidence>
<dbReference type="Proteomes" id="UP001060215">
    <property type="component" value="Chromosome 10"/>
</dbReference>
<evidence type="ECO:0000313" key="2">
    <source>
        <dbReference type="Proteomes" id="UP001060215"/>
    </source>
</evidence>
<accession>A0ACC0GE83</accession>
<dbReference type="EMBL" id="CM045767">
    <property type="protein sequence ID" value="KAI7998873.1"/>
    <property type="molecule type" value="Genomic_DNA"/>
</dbReference>
<organism evidence="1 2">
    <name type="scientific">Camellia lanceoleosa</name>
    <dbReference type="NCBI Taxonomy" id="1840588"/>
    <lineage>
        <taxon>Eukaryota</taxon>
        <taxon>Viridiplantae</taxon>
        <taxon>Streptophyta</taxon>
        <taxon>Embryophyta</taxon>
        <taxon>Tracheophyta</taxon>
        <taxon>Spermatophyta</taxon>
        <taxon>Magnoliopsida</taxon>
        <taxon>eudicotyledons</taxon>
        <taxon>Gunneridae</taxon>
        <taxon>Pentapetalae</taxon>
        <taxon>asterids</taxon>
        <taxon>Ericales</taxon>
        <taxon>Theaceae</taxon>
        <taxon>Camellia</taxon>
    </lineage>
</organism>
<reference evidence="1 2" key="1">
    <citation type="journal article" date="2022" name="Plant J.">
        <title>Chromosome-level genome of Camellia lanceoleosa provides a valuable resource for understanding genome evolution and self-incompatibility.</title>
        <authorList>
            <person name="Gong W."/>
            <person name="Xiao S."/>
            <person name="Wang L."/>
            <person name="Liao Z."/>
            <person name="Chang Y."/>
            <person name="Mo W."/>
            <person name="Hu G."/>
            <person name="Li W."/>
            <person name="Zhao G."/>
            <person name="Zhu H."/>
            <person name="Hu X."/>
            <person name="Ji K."/>
            <person name="Xiang X."/>
            <person name="Song Q."/>
            <person name="Yuan D."/>
            <person name="Jin S."/>
            <person name="Zhang L."/>
        </authorList>
    </citation>
    <scope>NUCLEOTIDE SEQUENCE [LARGE SCALE GENOMIC DNA]</scope>
    <source>
        <strain evidence="1">SQ_2022a</strain>
    </source>
</reference>
<protein>
    <submittedName>
        <fullName evidence="1">UPF0481 protein</fullName>
    </submittedName>
</protein>
<gene>
    <name evidence="1" type="ORF">LOK49_LG10G02245</name>
</gene>
<keyword evidence="2" id="KW-1185">Reference proteome</keyword>
<proteinExistence type="predicted"/>
<name>A0ACC0GE83_9ERIC</name>
<sequence>MINVKFVKPQGLLRWFHRAGFEIPTLSIFDGTKPLLRNLIAFEQCCCAVPRSMTSYGFFMDTLINSAEDVKLLEKAEILHNYLGTSEEASDLFNNICKEVVLGRFYFEKTCEAAGNHCREPWPRFLASLKHDYFANPCTGMAVFAAIFIFGFMIVQTICSVLAYYK</sequence>
<comment type="caution">
    <text evidence="1">The sequence shown here is derived from an EMBL/GenBank/DDBJ whole genome shotgun (WGS) entry which is preliminary data.</text>
</comment>